<dbReference type="InterPro" id="IPR038202">
    <property type="entry name" value="Cro_sf"/>
</dbReference>
<evidence type="ECO:0000313" key="2">
    <source>
        <dbReference type="Proteomes" id="UP000290875"/>
    </source>
</evidence>
<evidence type="ECO:0000313" key="1">
    <source>
        <dbReference type="EMBL" id="RXW28940.1"/>
    </source>
</evidence>
<proteinExistence type="predicted"/>
<dbReference type="RefSeq" id="WP_023305900.1">
    <property type="nucleotide sequence ID" value="NZ_JAGSJV010000016.1"/>
</dbReference>
<gene>
    <name evidence="1" type="ORF">DM877_11065</name>
</gene>
<organism evidence="1 2">
    <name type="scientific">Enterobacter cloacae</name>
    <dbReference type="NCBI Taxonomy" id="550"/>
    <lineage>
        <taxon>Bacteria</taxon>
        <taxon>Pseudomonadati</taxon>
        <taxon>Pseudomonadota</taxon>
        <taxon>Gammaproteobacteria</taxon>
        <taxon>Enterobacterales</taxon>
        <taxon>Enterobacteriaceae</taxon>
        <taxon>Enterobacter</taxon>
        <taxon>Enterobacter cloacae complex</taxon>
    </lineage>
</organism>
<dbReference type="InterPro" id="IPR010982">
    <property type="entry name" value="Lambda_DNA-bd_dom_sf"/>
</dbReference>
<dbReference type="Gene3D" id="3.30.240.10">
    <property type="entry name" value="CRO Repressor"/>
    <property type="match status" value="1"/>
</dbReference>
<dbReference type="Pfam" id="PF09048">
    <property type="entry name" value="Cro"/>
    <property type="match status" value="1"/>
</dbReference>
<comment type="caution">
    <text evidence="1">The sequence shown here is derived from an EMBL/GenBank/DDBJ whole genome shotgun (WGS) entry which is preliminary data.</text>
</comment>
<dbReference type="AlphaFoldDB" id="A0A4Q2E6M7"/>
<protein>
    <submittedName>
        <fullName evidence="1">Uncharacterized protein</fullName>
    </submittedName>
</protein>
<dbReference type="PIRSF" id="PIRSF003217">
    <property type="entry name" value="Cro_protein"/>
    <property type="match status" value="1"/>
</dbReference>
<dbReference type="SUPFAM" id="SSF47413">
    <property type="entry name" value="lambda repressor-like DNA-binding domains"/>
    <property type="match status" value="1"/>
</dbReference>
<dbReference type="InterPro" id="IPR000655">
    <property type="entry name" value="Cro-like"/>
</dbReference>
<sequence length="72" mass="7946">MKIIPLSEYVLENGQAKTAEALGVYQSAISKALKRNRRVNILVNEDGKIEAEEVRPFPNKNKPADPDVAVTP</sequence>
<dbReference type="Proteomes" id="UP000290875">
    <property type="component" value="Unassembled WGS sequence"/>
</dbReference>
<dbReference type="GO" id="GO:0006355">
    <property type="term" value="P:regulation of DNA-templated transcription"/>
    <property type="evidence" value="ECO:0007669"/>
    <property type="project" value="InterPro"/>
</dbReference>
<reference evidence="1 2" key="1">
    <citation type="submission" date="2018-06" db="EMBL/GenBank/DDBJ databases">
        <title>Carbapenemase-producing Enterobacteriaceae present in wastewater treatment plant effluent and nearby surface waters in the US.</title>
        <authorList>
            <person name="Mathys D.A."/>
            <person name="Mollenkopf D.F."/>
            <person name="Feicht S.M."/>
            <person name="Adams R.J."/>
            <person name="Albers A.L."/>
            <person name="Grooters S.V."/>
            <person name="Stuever D.M."/>
            <person name="Daniels J.B."/>
            <person name="Wittum T.E."/>
        </authorList>
    </citation>
    <scope>NUCLEOTIDE SEQUENCE [LARGE SCALE GENOMIC DNA]</scope>
    <source>
        <strain evidence="1 2">GEO_4_Eff_A</strain>
    </source>
</reference>
<accession>A0A4Q2E6M7</accession>
<dbReference type="GO" id="GO:0003677">
    <property type="term" value="F:DNA binding"/>
    <property type="evidence" value="ECO:0007669"/>
    <property type="project" value="InterPro"/>
</dbReference>
<dbReference type="EMBL" id="QJSL01000009">
    <property type="protein sequence ID" value="RXW28940.1"/>
    <property type="molecule type" value="Genomic_DNA"/>
</dbReference>
<name>A0A4Q2E6M7_ENTCL</name>